<keyword evidence="2" id="KW-0812">Transmembrane</keyword>
<gene>
    <name evidence="3" type="ORF">FFLO_01269</name>
</gene>
<dbReference type="Proteomes" id="UP000812966">
    <property type="component" value="Unassembled WGS sequence"/>
</dbReference>
<comment type="caution">
    <text evidence="3">The sequence shown here is derived from an EMBL/GenBank/DDBJ whole genome shotgun (WGS) entry which is preliminary data.</text>
</comment>
<dbReference type="EMBL" id="JABELV010000017">
    <property type="protein sequence ID" value="KAG7567010.1"/>
    <property type="molecule type" value="Genomic_DNA"/>
</dbReference>
<accession>A0A8K0NSK4</accession>
<feature type="compositionally biased region" description="Polar residues" evidence="1">
    <location>
        <begin position="7"/>
        <end position="18"/>
    </location>
</feature>
<reference evidence="3" key="1">
    <citation type="submission" date="2020-04" db="EMBL/GenBank/DDBJ databases">
        <title>Analysis of mating type loci in Filobasidium floriforme.</title>
        <authorList>
            <person name="Nowrousian M."/>
        </authorList>
    </citation>
    <scope>NUCLEOTIDE SEQUENCE</scope>
    <source>
        <strain evidence="3">CBS 6242</strain>
    </source>
</reference>
<feature type="transmembrane region" description="Helical" evidence="2">
    <location>
        <begin position="86"/>
        <end position="109"/>
    </location>
</feature>
<evidence type="ECO:0000313" key="4">
    <source>
        <dbReference type="Proteomes" id="UP000812966"/>
    </source>
</evidence>
<feature type="compositionally biased region" description="Low complexity" evidence="1">
    <location>
        <begin position="25"/>
        <end position="44"/>
    </location>
</feature>
<evidence type="ECO:0000313" key="3">
    <source>
        <dbReference type="EMBL" id="KAG7567010.1"/>
    </source>
</evidence>
<keyword evidence="2" id="KW-0472">Membrane</keyword>
<name>A0A8K0NSK4_9TREE</name>
<evidence type="ECO:0000256" key="1">
    <source>
        <dbReference type="SAM" id="MobiDB-lite"/>
    </source>
</evidence>
<proteinExistence type="predicted"/>
<keyword evidence="4" id="KW-1185">Reference proteome</keyword>
<evidence type="ECO:0000256" key="2">
    <source>
        <dbReference type="SAM" id="Phobius"/>
    </source>
</evidence>
<protein>
    <submittedName>
        <fullName evidence="3">Uncharacterized protein</fullName>
    </submittedName>
</protein>
<organism evidence="3 4">
    <name type="scientific">Filobasidium floriforme</name>
    <dbReference type="NCBI Taxonomy" id="5210"/>
    <lineage>
        <taxon>Eukaryota</taxon>
        <taxon>Fungi</taxon>
        <taxon>Dikarya</taxon>
        <taxon>Basidiomycota</taxon>
        <taxon>Agaricomycotina</taxon>
        <taxon>Tremellomycetes</taxon>
        <taxon>Filobasidiales</taxon>
        <taxon>Filobasidiaceae</taxon>
        <taxon>Filobasidium</taxon>
    </lineage>
</organism>
<dbReference type="AlphaFoldDB" id="A0A8K0NSK4"/>
<sequence>MAAKPINSKQARPEQISQEAPPPSSSTSQQTPISHPGPSGSVPHSHVHPQPFIHSRPSGSVVMYNYEGWTPPPNDAVARARARRRFFVALAWGFLIWIVLGGLIGGGAADMSQTRKHRDRGRMHTWTKDTVPSDLAVDAVQTQTRASADGEAGLGWFGIR</sequence>
<feature type="region of interest" description="Disordered" evidence="1">
    <location>
        <begin position="1"/>
        <end position="54"/>
    </location>
</feature>
<keyword evidence="2" id="KW-1133">Transmembrane helix</keyword>